<reference evidence="9 10" key="1">
    <citation type="journal article" date="2018" name="Mol. Plant">
        <title>The genome of Artemisia annua provides insight into the evolution of Asteraceae family and artemisinin biosynthesis.</title>
        <authorList>
            <person name="Shen Q."/>
            <person name="Zhang L."/>
            <person name="Liao Z."/>
            <person name="Wang S."/>
            <person name="Yan T."/>
            <person name="Shi P."/>
            <person name="Liu M."/>
            <person name="Fu X."/>
            <person name="Pan Q."/>
            <person name="Wang Y."/>
            <person name="Lv Z."/>
            <person name="Lu X."/>
            <person name="Zhang F."/>
            <person name="Jiang W."/>
            <person name="Ma Y."/>
            <person name="Chen M."/>
            <person name="Hao X."/>
            <person name="Li L."/>
            <person name="Tang Y."/>
            <person name="Lv G."/>
            <person name="Zhou Y."/>
            <person name="Sun X."/>
            <person name="Brodelius P.E."/>
            <person name="Rose J.K.C."/>
            <person name="Tang K."/>
        </authorList>
    </citation>
    <scope>NUCLEOTIDE SEQUENCE [LARGE SCALE GENOMIC DNA]</scope>
    <source>
        <strain evidence="10">cv. Huhao1</strain>
        <tissue evidence="9">Leaf</tissue>
    </source>
</reference>
<keyword evidence="6" id="KW-0539">Nucleus</keyword>
<dbReference type="InterPro" id="IPR036638">
    <property type="entry name" value="HLH_DNA-bd_sf"/>
</dbReference>
<keyword evidence="4" id="KW-0238">DNA-binding</keyword>
<evidence type="ECO:0000256" key="2">
    <source>
        <dbReference type="ARBA" id="ARBA00011738"/>
    </source>
</evidence>
<dbReference type="AlphaFoldDB" id="A0A2U1P0H4"/>
<feature type="compositionally biased region" description="Polar residues" evidence="7">
    <location>
        <begin position="238"/>
        <end position="251"/>
    </location>
</feature>
<evidence type="ECO:0000256" key="6">
    <source>
        <dbReference type="ARBA" id="ARBA00023242"/>
    </source>
</evidence>
<comment type="caution">
    <text evidence="9">The sequence shown here is derived from an EMBL/GenBank/DDBJ whole genome shotgun (WGS) entry which is preliminary data.</text>
</comment>
<dbReference type="GO" id="GO:0000981">
    <property type="term" value="F:DNA-binding transcription factor activity, RNA polymerase II-specific"/>
    <property type="evidence" value="ECO:0007669"/>
    <property type="project" value="TreeGrafter"/>
</dbReference>
<evidence type="ECO:0000256" key="5">
    <source>
        <dbReference type="ARBA" id="ARBA00023163"/>
    </source>
</evidence>
<proteinExistence type="predicted"/>
<dbReference type="InterPro" id="IPR045239">
    <property type="entry name" value="bHLH95_bHLH"/>
</dbReference>
<dbReference type="GO" id="GO:0046983">
    <property type="term" value="F:protein dimerization activity"/>
    <property type="evidence" value="ECO:0007669"/>
    <property type="project" value="InterPro"/>
</dbReference>
<evidence type="ECO:0000256" key="3">
    <source>
        <dbReference type="ARBA" id="ARBA00023015"/>
    </source>
</evidence>
<evidence type="ECO:0000256" key="4">
    <source>
        <dbReference type="ARBA" id="ARBA00023125"/>
    </source>
</evidence>
<organism evidence="9 10">
    <name type="scientific">Artemisia annua</name>
    <name type="common">Sweet wormwood</name>
    <dbReference type="NCBI Taxonomy" id="35608"/>
    <lineage>
        <taxon>Eukaryota</taxon>
        <taxon>Viridiplantae</taxon>
        <taxon>Streptophyta</taxon>
        <taxon>Embryophyta</taxon>
        <taxon>Tracheophyta</taxon>
        <taxon>Spermatophyta</taxon>
        <taxon>Magnoliopsida</taxon>
        <taxon>eudicotyledons</taxon>
        <taxon>Gunneridae</taxon>
        <taxon>Pentapetalae</taxon>
        <taxon>asterids</taxon>
        <taxon>campanulids</taxon>
        <taxon>Asterales</taxon>
        <taxon>Asteraceae</taxon>
        <taxon>Asteroideae</taxon>
        <taxon>Anthemideae</taxon>
        <taxon>Artemisiinae</taxon>
        <taxon>Artemisia</taxon>
    </lineage>
</organism>
<dbReference type="FunFam" id="4.10.280.10:FF:000032">
    <property type="entry name" value="Transcription factor bHLH123 family"/>
    <property type="match status" value="1"/>
</dbReference>
<keyword evidence="5" id="KW-0804">Transcription</keyword>
<dbReference type="Gene3D" id="4.10.280.10">
    <property type="entry name" value="Helix-loop-helix DNA-binding domain"/>
    <property type="match status" value="1"/>
</dbReference>
<dbReference type="GO" id="GO:0005634">
    <property type="term" value="C:nucleus"/>
    <property type="evidence" value="ECO:0007669"/>
    <property type="project" value="UniProtKB-SubCell"/>
</dbReference>
<dbReference type="PROSITE" id="PS50888">
    <property type="entry name" value="BHLH"/>
    <property type="match status" value="1"/>
</dbReference>
<comment type="subcellular location">
    <subcellularLocation>
        <location evidence="1">Nucleus</location>
    </subcellularLocation>
</comment>
<dbReference type="InterPro" id="IPR045843">
    <property type="entry name" value="IND-like"/>
</dbReference>
<protein>
    <submittedName>
        <fullName evidence="9">Myc-type, basic helix-loop-helix (BHLH) domain-containing protein</fullName>
    </submittedName>
</protein>
<dbReference type="PANTHER" id="PTHR16223">
    <property type="entry name" value="TRANSCRIPTION FACTOR BHLH83-RELATED"/>
    <property type="match status" value="1"/>
</dbReference>
<dbReference type="Proteomes" id="UP000245207">
    <property type="component" value="Unassembled WGS sequence"/>
</dbReference>
<dbReference type="CDD" id="cd11393">
    <property type="entry name" value="bHLH_AtbHLH_like"/>
    <property type="match status" value="1"/>
</dbReference>
<evidence type="ECO:0000256" key="7">
    <source>
        <dbReference type="SAM" id="MobiDB-lite"/>
    </source>
</evidence>
<dbReference type="PANTHER" id="PTHR16223:SF373">
    <property type="entry name" value="MYC-TYPE, BASIC HELIX-LOOP-HELIX (BHLH) DOMAIN-CONTAINING PROTEIN-RELATED"/>
    <property type="match status" value="1"/>
</dbReference>
<feature type="domain" description="BHLH" evidence="8">
    <location>
        <begin position="277"/>
        <end position="326"/>
    </location>
</feature>
<dbReference type="SUPFAM" id="SSF47459">
    <property type="entry name" value="HLH, helix-loop-helix DNA-binding domain"/>
    <property type="match status" value="1"/>
</dbReference>
<name>A0A2U1P0H4_ARTAN</name>
<evidence type="ECO:0000313" key="10">
    <source>
        <dbReference type="Proteomes" id="UP000245207"/>
    </source>
</evidence>
<gene>
    <name evidence="9" type="ORF">CTI12_AA207030</name>
</gene>
<dbReference type="GO" id="GO:0000978">
    <property type="term" value="F:RNA polymerase II cis-regulatory region sequence-specific DNA binding"/>
    <property type="evidence" value="ECO:0007669"/>
    <property type="project" value="TreeGrafter"/>
</dbReference>
<evidence type="ECO:0000256" key="1">
    <source>
        <dbReference type="ARBA" id="ARBA00004123"/>
    </source>
</evidence>
<comment type="subunit">
    <text evidence="2">Homodimer.</text>
</comment>
<dbReference type="EMBL" id="PKPP01001879">
    <property type="protein sequence ID" value="PWA79273.1"/>
    <property type="molecule type" value="Genomic_DNA"/>
</dbReference>
<dbReference type="InterPro" id="IPR011598">
    <property type="entry name" value="bHLH_dom"/>
</dbReference>
<dbReference type="OrthoDB" id="673975at2759"/>
<accession>A0A2U1P0H4</accession>
<feature type="region of interest" description="Disordered" evidence="7">
    <location>
        <begin position="238"/>
        <end position="283"/>
    </location>
</feature>
<keyword evidence="10" id="KW-1185">Reference proteome</keyword>
<dbReference type="STRING" id="35608.A0A2U1P0H4"/>
<evidence type="ECO:0000313" key="9">
    <source>
        <dbReference type="EMBL" id="PWA79273.1"/>
    </source>
</evidence>
<evidence type="ECO:0000259" key="8">
    <source>
        <dbReference type="PROSITE" id="PS50888"/>
    </source>
</evidence>
<sequence length="398" mass="43939">MAEEFQAAEVSWWNSPRTNFNGSPFMSTYAGGCWQNDFMNIKTRSTDESCGGYTATISPDSAFQITDSGSGSSPSTNTTWHQSLLVNGRNEESYNQTLPEIILNNLPVSGQEISSNFAMNQQETSNFMTNSGDCTENLVTTSYGYPSSLLQTLFESASPPTAAAPQQQALYDFEANLNNFNSVPSMPNGFSSIVKPKQQVLGGLHLANKTPYWNSSVLDLNDNRGGYIASTQPRFGSSTYEEKNSYPNMKSQNEEIRDLGSSVKKSSGEPTFKRPRLETPSPLPTFKVRKEKLGDRVTALQQLVSPFGKTDTASVLHEAIEYIKLLHDQVNVLSTPYMKNGATMQRQQIHDKVKDDTEGAKQDLRSRGLCLVPVSSTFPVTTETAQDYWTSSFGSTFK</sequence>
<keyword evidence="3" id="KW-0805">Transcription regulation</keyword>